<accession>A0ACB8A101</accession>
<proteinExistence type="predicted"/>
<dbReference type="Proteomes" id="UP000790377">
    <property type="component" value="Unassembled WGS sequence"/>
</dbReference>
<gene>
    <name evidence="1" type="ORF">BJ138DRAFT_1161724</name>
</gene>
<sequence length="355" mass="38693">MSMPRILICGDLKFAHKELRELFNNLAEVVTLSSSIRSRADFLIEFEAGGKFAGTVGIYRRNISKERIGIFDKELIKALTTAGVRWIAQNGAGYDEIDVAECKLRGIGLSNTPRVVDDATATAALYLIISCLRHFSLAERSLQLSQWKTLVSPGMAHDVTNRTLCILGLGGIGLRLAHLAHAFPMRIFYHSRTPPATPSPDCASALTSTSMSLGSAIPPWCTYVPSVKELCELADVLSIHVPLVPETIGLVGKAEISAMKKGSVLINTARGKVVDENAMIDALETGHLSSVGLDVFPSEPSVNPRLLAFPQAVLLPHIGGETYETEYERELCALRNLRDFLRDGRGTNLVPELRE</sequence>
<comment type="caution">
    <text evidence="1">The sequence shown here is derived from an EMBL/GenBank/DDBJ whole genome shotgun (WGS) entry which is preliminary data.</text>
</comment>
<evidence type="ECO:0000313" key="1">
    <source>
        <dbReference type="EMBL" id="KAH7906806.1"/>
    </source>
</evidence>
<protein>
    <submittedName>
        <fullName evidence="1">Uncharacterized protein</fullName>
    </submittedName>
</protein>
<keyword evidence="2" id="KW-1185">Reference proteome</keyword>
<name>A0ACB8A101_9AGAM</name>
<evidence type="ECO:0000313" key="2">
    <source>
        <dbReference type="Proteomes" id="UP000790377"/>
    </source>
</evidence>
<dbReference type="EMBL" id="MU267973">
    <property type="protein sequence ID" value="KAH7906806.1"/>
    <property type="molecule type" value="Genomic_DNA"/>
</dbReference>
<organism evidence="1 2">
    <name type="scientific">Hygrophoropsis aurantiaca</name>
    <dbReference type="NCBI Taxonomy" id="72124"/>
    <lineage>
        <taxon>Eukaryota</taxon>
        <taxon>Fungi</taxon>
        <taxon>Dikarya</taxon>
        <taxon>Basidiomycota</taxon>
        <taxon>Agaricomycotina</taxon>
        <taxon>Agaricomycetes</taxon>
        <taxon>Agaricomycetidae</taxon>
        <taxon>Boletales</taxon>
        <taxon>Coniophorineae</taxon>
        <taxon>Hygrophoropsidaceae</taxon>
        <taxon>Hygrophoropsis</taxon>
    </lineage>
</organism>
<reference evidence="1" key="1">
    <citation type="journal article" date="2021" name="New Phytol.">
        <title>Evolutionary innovations through gain and loss of genes in the ectomycorrhizal Boletales.</title>
        <authorList>
            <person name="Wu G."/>
            <person name="Miyauchi S."/>
            <person name="Morin E."/>
            <person name="Kuo A."/>
            <person name="Drula E."/>
            <person name="Varga T."/>
            <person name="Kohler A."/>
            <person name="Feng B."/>
            <person name="Cao Y."/>
            <person name="Lipzen A."/>
            <person name="Daum C."/>
            <person name="Hundley H."/>
            <person name="Pangilinan J."/>
            <person name="Johnson J."/>
            <person name="Barry K."/>
            <person name="LaButti K."/>
            <person name="Ng V."/>
            <person name="Ahrendt S."/>
            <person name="Min B."/>
            <person name="Choi I.G."/>
            <person name="Park H."/>
            <person name="Plett J.M."/>
            <person name="Magnuson J."/>
            <person name="Spatafora J.W."/>
            <person name="Nagy L.G."/>
            <person name="Henrissat B."/>
            <person name="Grigoriev I.V."/>
            <person name="Yang Z.L."/>
            <person name="Xu J."/>
            <person name="Martin F.M."/>
        </authorList>
    </citation>
    <scope>NUCLEOTIDE SEQUENCE</scope>
    <source>
        <strain evidence="1">ATCC 28755</strain>
    </source>
</reference>